<evidence type="ECO:0000256" key="8">
    <source>
        <dbReference type="ARBA" id="ARBA00038868"/>
    </source>
</evidence>
<evidence type="ECO:0000256" key="7">
    <source>
        <dbReference type="ARBA" id="ARBA00036320"/>
    </source>
</evidence>
<keyword evidence="11" id="KW-1185">Reference proteome</keyword>
<dbReference type="GO" id="GO:0004252">
    <property type="term" value="F:serine-type endopeptidase activity"/>
    <property type="evidence" value="ECO:0007669"/>
    <property type="project" value="UniProtKB-EC"/>
</dbReference>
<comment type="subcellular location">
    <subcellularLocation>
        <location evidence="1">Secreted</location>
    </subcellularLocation>
</comment>
<dbReference type="PANTHER" id="PTHR24264:SF15">
    <property type="entry name" value="RIKEN CDNA 2210010C04 GENE"/>
    <property type="match status" value="1"/>
</dbReference>
<dbReference type="Gene3D" id="2.40.10.10">
    <property type="entry name" value="Trypsin-like serine proteases"/>
    <property type="match status" value="1"/>
</dbReference>
<keyword evidence="6" id="KW-1015">Disulfide bond</keyword>
<evidence type="ECO:0000256" key="5">
    <source>
        <dbReference type="ARBA" id="ARBA00022825"/>
    </source>
</evidence>
<evidence type="ECO:0000313" key="10">
    <source>
        <dbReference type="Ensembl" id="ENSOMYP00000053873.1"/>
    </source>
</evidence>
<dbReference type="InterPro" id="IPR050127">
    <property type="entry name" value="Serine_Proteases_S1"/>
</dbReference>
<dbReference type="SUPFAM" id="SSF50494">
    <property type="entry name" value="Trypsin-like serine proteases"/>
    <property type="match status" value="1"/>
</dbReference>
<reference evidence="10" key="1">
    <citation type="submission" date="2020-07" db="EMBL/GenBank/DDBJ databases">
        <title>A long reads based de novo assembly of the rainbow trout Arlee double haploid line genome.</title>
        <authorList>
            <person name="Gao G."/>
            <person name="Palti Y."/>
        </authorList>
    </citation>
    <scope>NUCLEOTIDE SEQUENCE [LARGE SCALE GENOMIC DNA]</scope>
</reference>
<keyword evidence="3" id="KW-0645">Protease</keyword>
<dbReference type="InterPro" id="IPR001254">
    <property type="entry name" value="Trypsin_dom"/>
</dbReference>
<dbReference type="GO" id="GO:0006508">
    <property type="term" value="P:proteolysis"/>
    <property type="evidence" value="ECO:0007669"/>
    <property type="project" value="UniProtKB-KW"/>
</dbReference>
<evidence type="ECO:0000313" key="11">
    <source>
        <dbReference type="Proteomes" id="UP000694395"/>
    </source>
</evidence>
<keyword evidence="2" id="KW-0964">Secreted</keyword>
<name>A0A8C7RMN2_ONCMY</name>
<dbReference type="AlphaFoldDB" id="A0A8C7RMN2"/>
<evidence type="ECO:0000256" key="6">
    <source>
        <dbReference type="ARBA" id="ARBA00023157"/>
    </source>
</evidence>
<evidence type="ECO:0000256" key="3">
    <source>
        <dbReference type="ARBA" id="ARBA00022670"/>
    </source>
</evidence>
<evidence type="ECO:0000256" key="4">
    <source>
        <dbReference type="ARBA" id="ARBA00022801"/>
    </source>
</evidence>
<proteinExistence type="predicted"/>
<feature type="domain" description="Peptidase S1" evidence="9">
    <location>
        <begin position="46"/>
        <end position="98"/>
    </location>
</feature>
<organism evidence="10 11">
    <name type="scientific">Oncorhynchus mykiss</name>
    <name type="common">Rainbow trout</name>
    <name type="synonym">Salmo gairdneri</name>
    <dbReference type="NCBI Taxonomy" id="8022"/>
    <lineage>
        <taxon>Eukaryota</taxon>
        <taxon>Metazoa</taxon>
        <taxon>Chordata</taxon>
        <taxon>Craniata</taxon>
        <taxon>Vertebrata</taxon>
        <taxon>Euteleostomi</taxon>
        <taxon>Actinopterygii</taxon>
        <taxon>Neopterygii</taxon>
        <taxon>Teleostei</taxon>
        <taxon>Protacanthopterygii</taxon>
        <taxon>Salmoniformes</taxon>
        <taxon>Salmonidae</taxon>
        <taxon>Salmoninae</taxon>
        <taxon>Oncorhynchus</taxon>
    </lineage>
</organism>
<accession>A0A8C7RMN2</accession>
<dbReference type="InterPro" id="IPR009003">
    <property type="entry name" value="Peptidase_S1_PA"/>
</dbReference>
<reference evidence="10" key="3">
    <citation type="submission" date="2025-09" db="UniProtKB">
        <authorList>
            <consortium name="Ensembl"/>
        </authorList>
    </citation>
    <scope>IDENTIFICATION</scope>
</reference>
<evidence type="ECO:0000256" key="2">
    <source>
        <dbReference type="ARBA" id="ARBA00022525"/>
    </source>
</evidence>
<reference evidence="10" key="2">
    <citation type="submission" date="2025-08" db="UniProtKB">
        <authorList>
            <consortium name="Ensembl"/>
        </authorList>
    </citation>
    <scope>IDENTIFICATION</scope>
</reference>
<dbReference type="EC" id="3.4.21.4" evidence="8"/>
<dbReference type="InterPro" id="IPR018114">
    <property type="entry name" value="TRYPSIN_HIS"/>
</dbReference>
<dbReference type="Proteomes" id="UP000694395">
    <property type="component" value="Chromosome 2"/>
</dbReference>
<dbReference type="PROSITE" id="PS00134">
    <property type="entry name" value="TRYPSIN_HIS"/>
    <property type="match status" value="1"/>
</dbReference>
<dbReference type="Pfam" id="PF00089">
    <property type="entry name" value="Trypsin"/>
    <property type="match status" value="1"/>
</dbReference>
<sequence>MLLSVTPTEGCGGELFSPRVSLVQVDLQIEIKKVLETAALEEDDTVVGGYESRKNSVPYQVSLYTGYNLCGRILLSSEWVLSAAHCYKSKFLSVIVTAVFIPPQADTKTALKELHWTLCKLETIYPEAAFIVAGDFKTVNLRTRLPKFYQHIDCTTRGGNTLDH</sequence>
<dbReference type="PANTHER" id="PTHR24264">
    <property type="entry name" value="TRYPSIN-RELATED"/>
    <property type="match status" value="1"/>
</dbReference>
<evidence type="ECO:0000259" key="9">
    <source>
        <dbReference type="Pfam" id="PF00089"/>
    </source>
</evidence>
<dbReference type="FunFam" id="2.40.10.10:FF:000166">
    <property type="entry name" value="Trypsin"/>
    <property type="match status" value="1"/>
</dbReference>
<protein>
    <recommendedName>
        <fullName evidence="8">trypsin</fullName>
        <ecNumber evidence="8">3.4.21.4</ecNumber>
    </recommendedName>
</protein>
<comment type="catalytic activity">
    <reaction evidence="7">
        <text>Preferential cleavage: Arg-|-Xaa, Lys-|-Xaa.</text>
        <dbReference type="EC" id="3.4.21.4"/>
    </reaction>
</comment>
<dbReference type="InterPro" id="IPR043504">
    <property type="entry name" value="Peptidase_S1_PA_chymotrypsin"/>
</dbReference>
<evidence type="ECO:0000256" key="1">
    <source>
        <dbReference type="ARBA" id="ARBA00004613"/>
    </source>
</evidence>
<dbReference type="GO" id="GO:0005615">
    <property type="term" value="C:extracellular space"/>
    <property type="evidence" value="ECO:0007669"/>
    <property type="project" value="TreeGrafter"/>
</dbReference>
<dbReference type="Ensembl" id="ENSOMYT00000058628.2">
    <property type="protein sequence ID" value="ENSOMYP00000053873.1"/>
    <property type="gene ID" value="ENSOMYG00000024698.2"/>
</dbReference>
<dbReference type="GeneTree" id="ENSGT01060000249669"/>
<keyword evidence="5" id="KW-0720">Serine protease</keyword>
<keyword evidence="4" id="KW-0378">Hydrolase</keyword>